<feature type="domain" description="Glycosyltransferase 2-like" evidence="1">
    <location>
        <begin position="7"/>
        <end position="163"/>
    </location>
</feature>
<dbReference type="RefSeq" id="WP_087176865.1">
    <property type="nucleotide sequence ID" value="NZ_NFLS01000039.1"/>
</dbReference>
<gene>
    <name evidence="3" type="ORF">B5E44_09435</name>
    <name evidence="2" type="ORF">B5E59_09505</name>
</gene>
<reference evidence="3" key="2">
    <citation type="journal article" date="2018" name="BMC Genomics">
        <title>Whole genome sequencing and function prediction of 133 gut anaerobes isolated from chicken caecum in pure cultures.</title>
        <authorList>
            <person name="Medvecky M."/>
            <person name="Cejkova D."/>
            <person name="Polansky O."/>
            <person name="Karasova D."/>
            <person name="Kubasova T."/>
            <person name="Cizek A."/>
            <person name="Rychlik I."/>
        </authorList>
    </citation>
    <scope>NUCLEOTIDE SEQUENCE</scope>
    <source>
        <strain evidence="3">An101</strain>
        <strain evidence="2">An115</strain>
    </source>
</reference>
<dbReference type="PANTHER" id="PTHR22916:SF3">
    <property type="entry name" value="UDP-GLCNAC:BETAGAL BETA-1,3-N-ACETYLGLUCOSAMINYLTRANSFERASE-LIKE PROTEIN 1"/>
    <property type="match status" value="1"/>
</dbReference>
<protein>
    <recommendedName>
        <fullName evidence="1">Glycosyltransferase 2-like domain-containing protein</fullName>
    </recommendedName>
</protein>
<evidence type="ECO:0000313" key="4">
    <source>
        <dbReference type="Proteomes" id="UP000195859"/>
    </source>
</evidence>
<evidence type="ECO:0000313" key="3">
    <source>
        <dbReference type="EMBL" id="OUQ74542.1"/>
    </source>
</evidence>
<evidence type="ECO:0000313" key="2">
    <source>
        <dbReference type="EMBL" id="OUQ54445.1"/>
    </source>
</evidence>
<comment type="caution">
    <text evidence="3">The sequence shown here is derived from an EMBL/GenBank/DDBJ whole genome shotgun (WGS) entry which is preliminary data.</text>
</comment>
<evidence type="ECO:0000259" key="1">
    <source>
        <dbReference type="Pfam" id="PF00535"/>
    </source>
</evidence>
<dbReference type="InterPro" id="IPR001173">
    <property type="entry name" value="Glyco_trans_2-like"/>
</dbReference>
<dbReference type="Pfam" id="PF00535">
    <property type="entry name" value="Glycos_transf_2"/>
    <property type="match status" value="1"/>
</dbReference>
<dbReference type="InterPro" id="IPR029044">
    <property type="entry name" value="Nucleotide-diphossugar_trans"/>
</dbReference>
<evidence type="ECO:0000313" key="5">
    <source>
        <dbReference type="Proteomes" id="UP000196293"/>
    </source>
</evidence>
<name>A0A1Y4UBX6_9LACO</name>
<dbReference type="GO" id="GO:0016758">
    <property type="term" value="F:hexosyltransferase activity"/>
    <property type="evidence" value="ECO:0007669"/>
    <property type="project" value="UniProtKB-ARBA"/>
</dbReference>
<dbReference type="PANTHER" id="PTHR22916">
    <property type="entry name" value="GLYCOSYLTRANSFERASE"/>
    <property type="match status" value="1"/>
</dbReference>
<dbReference type="Proteomes" id="UP000195859">
    <property type="component" value="Unassembled WGS sequence"/>
</dbReference>
<dbReference type="Proteomes" id="UP000196293">
    <property type="component" value="Unassembled WGS sequence"/>
</dbReference>
<keyword evidence="5" id="KW-1185">Reference proteome</keyword>
<proteinExistence type="predicted"/>
<reference evidence="4 5" key="1">
    <citation type="submission" date="2017-04" db="EMBL/GenBank/DDBJ databases">
        <title>Function of individual gut microbiota members based on whole genome sequencing of pure cultures obtained from chicken caecum.</title>
        <authorList>
            <person name="Medvecky M."/>
            <person name="Cejkova D."/>
            <person name="Polansky O."/>
            <person name="Karasova D."/>
            <person name="Kubasova T."/>
            <person name="Cizek A."/>
            <person name="Rychlik I."/>
        </authorList>
    </citation>
    <scope>NUCLEOTIDE SEQUENCE [LARGE SCALE GENOMIC DNA]</scope>
    <source>
        <strain evidence="4">An101</strain>
        <strain evidence="5">An115</strain>
    </source>
</reference>
<dbReference type="SUPFAM" id="SSF53448">
    <property type="entry name" value="Nucleotide-diphospho-sugar transferases"/>
    <property type="match status" value="1"/>
</dbReference>
<organism evidence="3 4">
    <name type="scientific">Lactobacillus gallinarum</name>
    <dbReference type="NCBI Taxonomy" id="52242"/>
    <lineage>
        <taxon>Bacteria</taxon>
        <taxon>Bacillati</taxon>
        <taxon>Bacillota</taxon>
        <taxon>Bacilli</taxon>
        <taxon>Lactobacillales</taxon>
        <taxon>Lactobacillaceae</taxon>
        <taxon>Lactobacillus</taxon>
    </lineage>
</organism>
<dbReference type="EMBL" id="NFLZ01000036">
    <property type="protein sequence ID" value="OUQ74542.1"/>
    <property type="molecule type" value="Genomic_DNA"/>
</dbReference>
<dbReference type="AlphaFoldDB" id="A0A1Y4UBX6"/>
<dbReference type="Gene3D" id="3.90.550.10">
    <property type="entry name" value="Spore Coat Polysaccharide Biosynthesis Protein SpsA, Chain A"/>
    <property type="match status" value="1"/>
</dbReference>
<sequence>MQQPLISIIMGTYNAQNAIKESVRSIEKQTYQNWEFIICDDCSQDATKEILDKIAKEDDRIKVIYNSKNEGLAKSLNHCLEYVHGNYIARMDSDDISLPKRLEIEMKYLLSNPSVDIVGTNMIVFDENGDRGIMKYPKVVNDEAFLHGNPFAHPTILAKKKIFTDTGGYSGNIRKTEDLDLWFRVISNGFKGRNISQPLYKYHVSIKDYKRRSLKVAFEASNVYWKGYTKLNIPWYRRGHFIKPIVSALLPHKVMFWYHQRKLNIKK</sequence>
<dbReference type="EMBL" id="NFLS01000039">
    <property type="protein sequence ID" value="OUQ54445.1"/>
    <property type="molecule type" value="Genomic_DNA"/>
</dbReference>
<accession>A0A1Y4UBX6</accession>